<evidence type="ECO:0000313" key="2">
    <source>
        <dbReference type="Proteomes" id="UP000613177"/>
    </source>
</evidence>
<name>A0A8H7SUG8_9FUNG</name>
<accession>A0A8H7SUG8</accession>
<evidence type="ECO:0000313" key="1">
    <source>
        <dbReference type="EMBL" id="KAG2234552.1"/>
    </source>
</evidence>
<keyword evidence="2" id="KW-1185">Reference proteome</keyword>
<organism evidence="1 2">
    <name type="scientific">Thamnidium elegans</name>
    <dbReference type="NCBI Taxonomy" id="101142"/>
    <lineage>
        <taxon>Eukaryota</taxon>
        <taxon>Fungi</taxon>
        <taxon>Fungi incertae sedis</taxon>
        <taxon>Mucoromycota</taxon>
        <taxon>Mucoromycotina</taxon>
        <taxon>Mucoromycetes</taxon>
        <taxon>Mucorales</taxon>
        <taxon>Mucorineae</taxon>
        <taxon>Mucoraceae</taxon>
        <taxon>Thamnidium</taxon>
    </lineage>
</organism>
<proteinExistence type="predicted"/>
<dbReference type="Proteomes" id="UP000613177">
    <property type="component" value="Unassembled WGS sequence"/>
</dbReference>
<dbReference type="EMBL" id="JAEPRE010000050">
    <property type="protein sequence ID" value="KAG2234552.1"/>
    <property type="molecule type" value="Genomic_DNA"/>
</dbReference>
<gene>
    <name evidence="1" type="ORF">INT48_000455</name>
</gene>
<sequence>MKQIESNPIKRKRSEDDFVMLRVPKDKQSRQKFLLEHLLRISDSSPSSTGNNWLVDTYTTCIKVPALASGFISTKHLLNQYVKRHSRQLWGFHCFKDFCPTAPVELMNRASNDLNPLLRAETVLVRVM</sequence>
<dbReference type="AlphaFoldDB" id="A0A8H7SUG8"/>
<comment type="caution">
    <text evidence="1">The sequence shown here is derived from an EMBL/GenBank/DDBJ whole genome shotgun (WGS) entry which is preliminary data.</text>
</comment>
<reference evidence="1" key="1">
    <citation type="submission" date="2021-01" db="EMBL/GenBank/DDBJ databases">
        <title>Metabolic potential, ecology and presence of endohyphal bacteria is reflected in genomic diversity of Mucoromycotina.</title>
        <authorList>
            <person name="Muszewska A."/>
            <person name="Okrasinska A."/>
            <person name="Steczkiewicz K."/>
            <person name="Drgas O."/>
            <person name="Orlowska M."/>
            <person name="Perlinska-Lenart U."/>
            <person name="Aleksandrzak-Piekarczyk T."/>
            <person name="Szatraj K."/>
            <person name="Zielenkiewicz U."/>
            <person name="Pilsyk S."/>
            <person name="Malc E."/>
            <person name="Mieczkowski P."/>
            <person name="Kruszewska J.S."/>
            <person name="Biernat P."/>
            <person name="Pawlowska J."/>
        </authorList>
    </citation>
    <scope>NUCLEOTIDE SEQUENCE</scope>
    <source>
        <strain evidence="1">WA0000018081</strain>
    </source>
</reference>
<protein>
    <submittedName>
        <fullName evidence="1">Uncharacterized protein</fullName>
    </submittedName>
</protein>